<dbReference type="Proteomes" id="UP000059188">
    <property type="component" value="Unassembled WGS sequence"/>
</dbReference>
<feature type="compositionally biased region" description="Low complexity" evidence="1">
    <location>
        <begin position="68"/>
        <end position="80"/>
    </location>
</feature>
<organism evidence="2 3">
    <name type="scientific">Thanatephorus cucumeris (strain AG1-IB / isolate 7/3/14)</name>
    <name type="common">Lettuce bottom rot fungus</name>
    <name type="synonym">Rhizoctonia solani</name>
    <dbReference type="NCBI Taxonomy" id="1108050"/>
    <lineage>
        <taxon>Eukaryota</taxon>
        <taxon>Fungi</taxon>
        <taxon>Dikarya</taxon>
        <taxon>Basidiomycota</taxon>
        <taxon>Agaricomycotina</taxon>
        <taxon>Agaricomycetes</taxon>
        <taxon>Cantharellales</taxon>
        <taxon>Ceratobasidiaceae</taxon>
        <taxon>Rhizoctonia</taxon>
        <taxon>Rhizoctonia solani AG-1</taxon>
    </lineage>
</organism>
<protein>
    <submittedName>
        <fullName evidence="2">Uncharacterized protein</fullName>
    </submittedName>
</protein>
<dbReference type="AlphaFoldDB" id="A0A0B7FHB5"/>
<evidence type="ECO:0000313" key="3">
    <source>
        <dbReference type="Proteomes" id="UP000059188"/>
    </source>
</evidence>
<dbReference type="EMBL" id="LN679126">
    <property type="protein sequence ID" value="CEL57025.1"/>
    <property type="molecule type" value="Genomic_DNA"/>
</dbReference>
<dbReference type="OrthoDB" id="3132412at2759"/>
<keyword evidence="3" id="KW-1185">Reference proteome</keyword>
<proteinExistence type="predicted"/>
<evidence type="ECO:0000256" key="1">
    <source>
        <dbReference type="SAM" id="MobiDB-lite"/>
    </source>
</evidence>
<feature type="compositionally biased region" description="Polar residues" evidence="1">
    <location>
        <begin position="25"/>
        <end position="54"/>
    </location>
</feature>
<feature type="region of interest" description="Disordered" evidence="1">
    <location>
        <begin position="17"/>
        <end position="85"/>
    </location>
</feature>
<reference evidence="2 3" key="1">
    <citation type="submission" date="2014-11" db="EMBL/GenBank/DDBJ databases">
        <authorList>
            <person name="Wibberg Daniel"/>
        </authorList>
    </citation>
    <scope>NUCLEOTIDE SEQUENCE [LARGE SCALE GENOMIC DNA]</scope>
    <source>
        <strain evidence="2">Rhizoctonia solani AG1-IB 7/3/14</strain>
    </source>
</reference>
<gene>
    <name evidence="2" type="ORF">RSOLAG1IB_08278</name>
</gene>
<accession>A0A0B7FHB5</accession>
<evidence type="ECO:0000313" key="2">
    <source>
        <dbReference type="EMBL" id="CEL57025.1"/>
    </source>
</evidence>
<sequence length="171" mass="18595">MNRDIYAERVEFGPQVGTPEVGMSLGTQYNGSTVRATTSNENTNDRSNSTNQTEGGIHLDHSSGASARVGVRGNTVGGTRFTDRQGTYRFQPPTQTNSWRSLVNSWHQVVYGGLPVEYTFVETPGRSPYDPEWTATPTILGELHPAYRATAQSVRAAAEQSAMRIASSGHC</sequence>
<name>A0A0B7FHB5_THACB</name>